<accession>A0A4Z0PVF7</accession>
<keyword evidence="1" id="KW-0645">Protease</keyword>
<evidence type="ECO:0000313" key="8">
    <source>
        <dbReference type="Proteomes" id="UP000298471"/>
    </source>
</evidence>
<keyword evidence="3" id="KW-0378">Hydrolase</keyword>
<dbReference type="EMBL" id="SRMB01000010">
    <property type="protein sequence ID" value="TGE20853.1"/>
    <property type="molecule type" value="Genomic_DNA"/>
</dbReference>
<evidence type="ECO:0000259" key="6">
    <source>
        <dbReference type="Pfam" id="PF14464"/>
    </source>
</evidence>
<comment type="caution">
    <text evidence="7">The sequence shown here is derived from an EMBL/GenBank/DDBJ whole genome shotgun (WGS) entry which is preliminary data.</text>
</comment>
<gene>
    <name evidence="7" type="ORF">E5K02_25375</name>
</gene>
<keyword evidence="4" id="KW-0862">Zinc</keyword>
<evidence type="ECO:0000256" key="1">
    <source>
        <dbReference type="ARBA" id="ARBA00022670"/>
    </source>
</evidence>
<dbReference type="Gene3D" id="3.40.140.10">
    <property type="entry name" value="Cytidine Deaminase, domain 2"/>
    <property type="match status" value="1"/>
</dbReference>
<keyword evidence="8" id="KW-1185">Reference proteome</keyword>
<evidence type="ECO:0000313" key="7">
    <source>
        <dbReference type="EMBL" id="TGE20853.1"/>
    </source>
</evidence>
<dbReference type="OrthoDB" id="517279at2"/>
<dbReference type="SUPFAM" id="SSF102712">
    <property type="entry name" value="JAB1/MPN domain"/>
    <property type="match status" value="1"/>
</dbReference>
<evidence type="ECO:0000256" key="4">
    <source>
        <dbReference type="ARBA" id="ARBA00022833"/>
    </source>
</evidence>
<organism evidence="7 8">
    <name type="scientific">Hymenobacter metallicola</name>
    <dbReference type="NCBI Taxonomy" id="2563114"/>
    <lineage>
        <taxon>Bacteria</taxon>
        <taxon>Pseudomonadati</taxon>
        <taxon>Bacteroidota</taxon>
        <taxon>Cytophagia</taxon>
        <taxon>Cytophagales</taxon>
        <taxon>Hymenobacteraceae</taxon>
        <taxon>Hymenobacter</taxon>
    </lineage>
</organism>
<dbReference type="AlphaFoldDB" id="A0A4Z0PVF7"/>
<dbReference type="RefSeq" id="WP_135399358.1">
    <property type="nucleotide sequence ID" value="NZ_SRMB01000010.1"/>
</dbReference>
<evidence type="ECO:0000256" key="2">
    <source>
        <dbReference type="ARBA" id="ARBA00022723"/>
    </source>
</evidence>
<protein>
    <recommendedName>
        <fullName evidence="6">JAB domain-containing protein</fullName>
    </recommendedName>
</protein>
<dbReference type="GO" id="GO:0006508">
    <property type="term" value="P:proteolysis"/>
    <property type="evidence" value="ECO:0007669"/>
    <property type="project" value="UniProtKB-KW"/>
</dbReference>
<proteinExistence type="predicted"/>
<keyword evidence="2" id="KW-0479">Metal-binding</keyword>
<reference evidence="7 8" key="1">
    <citation type="submission" date="2019-04" db="EMBL/GenBank/DDBJ databases">
        <authorList>
            <person name="Feng G."/>
            <person name="Zhang J."/>
            <person name="Zhu H."/>
        </authorList>
    </citation>
    <scope>NUCLEOTIDE SEQUENCE [LARGE SCALE GENOMIC DNA]</scope>
    <source>
        <strain evidence="7 8">9PBR-1</strain>
    </source>
</reference>
<sequence length="156" mass="17851">MIYRVVISQECLDVLYTDISRYQPRETGGALMGEIQGGILTIRKCILGGPKAVREVAYFEADHPYVEMEIDLEYANSKGRHCYAGEWHSHPQRYPAPSPKDYQSFFTIAHGRDDTDPVFLIFGYVGLARPTMLEQGIAIYLDKQEQKFYKLPIVVK</sequence>
<keyword evidence="5" id="KW-0482">Metalloprotease</keyword>
<dbReference type="GO" id="GO:0046872">
    <property type="term" value="F:metal ion binding"/>
    <property type="evidence" value="ECO:0007669"/>
    <property type="project" value="UniProtKB-KW"/>
</dbReference>
<evidence type="ECO:0000256" key="3">
    <source>
        <dbReference type="ARBA" id="ARBA00022801"/>
    </source>
</evidence>
<dbReference type="Pfam" id="PF14464">
    <property type="entry name" value="Prok-JAB"/>
    <property type="match status" value="1"/>
</dbReference>
<dbReference type="InterPro" id="IPR028090">
    <property type="entry name" value="JAB_dom_prok"/>
</dbReference>
<dbReference type="Proteomes" id="UP000298471">
    <property type="component" value="Unassembled WGS sequence"/>
</dbReference>
<name>A0A4Z0PVF7_9BACT</name>
<evidence type="ECO:0000256" key="5">
    <source>
        <dbReference type="ARBA" id="ARBA00023049"/>
    </source>
</evidence>
<dbReference type="GO" id="GO:0008237">
    <property type="term" value="F:metallopeptidase activity"/>
    <property type="evidence" value="ECO:0007669"/>
    <property type="project" value="UniProtKB-KW"/>
</dbReference>
<feature type="domain" description="JAB" evidence="6">
    <location>
        <begin position="9"/>
        <end position="122"/>
    </location>
</feature>